<keyword evidence="3 7" id="KW-0812">Transmembrane</keyword>
<dbReference type="PANTHER" id="PTHR23130">
    <property type="entry name" value="CYTOCHROME B561 AND DOMON DOMAIN-CONTAINING PROTEIN"/>
    <property type="match status" value="1"/>
</dbReference>
<dbReference type="PROSITE" id="PS50939">
    <property type="entry name" value="CYTOCHROME_B561"/>
    <property type="match status" value="1"/>
</dbReference>
<dbReference type="EMBL" id="CAJNOT010004627">
    <property type="protein sequence ID" value="CAF1439397.1"/>
    <property type="molecule type" value="Genomic_DNA"/>
</dbReference>
<comment type="subcellular location">
    <subcellularLocation>
        <location evidence="1">Membrane</location>
    </subcellularLocation>
</comment>
<keyword evidence="5 7" id="KW-1133">Transmembrane helix</keyword>
<evidence type="ECO:0000256" key="4">
    <source>
        <dbReference type="ARBA" id="ARBA00022982"/>
    </source>
</evidence>
<evidence type="ECO:0000313" key="10">
    <source>
        <dbReference type="Proteomes" id="UP000663864"/>
    </source>
</evidence>
<dbReference type="InterPro" id="IPR006593">
    <property type="entry name" value="Cyt_b561/ferric_Rdtase_TM"/>
</dbReference>
<reference evidence="9" key="1">
    <citation type="submission" date="2021-02" db="EMBL/GenBank/DDBJ databases">
        <authorList>
            <person name="Nowell W R."/>
        </authorList>
    </citation>
    <scope>NUCLEOTIDE SEQUENCE</scope>
</reference>
<evidence type="ECO:0000313" key="9">
    <source>
        <dbReference type="EMBL" id="CAF1439397.1"/>
    </source>
</evidence>
<evidence type="ECO:0000256" key="7">
    <source>
        <dbReference type="SAM" id="Phobius"/>
    </source>
</evidence>
<dbReference type="SMART" id="SM00665">
    <property type="entry name" value="B561"/>
    <property type="match status" value="1"/>
</dbReference>
<feature type="domain" description="Cytochrome b561" evidence="8">
    <location>
        <begin position="1"/>
        <end position="190"/>
    </location>
</feature>
<name>A0A815NK80_9BILA</name>
<feature type="transmembrane region" description="Helical" evidence="7">
    <location>
        <begin position="142"/>
        <end position="160"/>
    </location>
</feature>
<evidence type="ECO:0000256" key="2">
    <source>
        <dbReference type="ARBA" id="ARBA00022448"/>
    </source>
</evidence>
<dbReference type="AlphaFoldDB" id="A0A815NK80"/>
<evidence type="ECO:0000256" key="5">
    <source>
        <dbReference type="ARBA" id="ARBA00022989"/>
    </source>
</evidence>
<accession>A0A815NK80</accession>
<evidence type="ECO:0000256" key="6">
    <source>
        <dbReference type="ARBA" id="ARBA00023136"/>
    </source>
</evidence>
<keyword evidence="4" id="KW-0249">Electron transport</keyword>
<gene>
    <name evidence="9" type="ORF">ZHD862_LOCUS34749</name>
</gene>
<organism evidence="9 10">
    <name type="scientific">Rotaria sordida</name>
    <dbReference type="NCBI Taxonomy" id="392033"/>
    <lineage>
        <taxon>Eukaryota</taxon>
        <taxon>Metazoa</taxon>
        <taxon>Spiralia</taxon>
        <taxon>Gnathifera</taxon>
        <taxon>Rotifera</taxon>
        <taxon>Eurotatoria</taxon>
        <taxon>Bdelloidea</taxon>
        <taxon>Philodinida</taxon>
        <taxon>Philodinidae</taxon>
        <taxon>Rotaria</taxon>
    </lineage>
</organism>
<comment type="caution">
    <text evidence="9">The sequence shown here is derived from an EMBL/GenBank/DDBJ whole genome shotgun (WGS) entry which is preliminary data.</text>
</comment>
<keyword evidence="2" id="KW-0813">Transport</keyword>
<feature type="transmembrane region" description="Helical" evidence="7">
    <location>
        <begin position="97"/>
        <end position="121"/>
    </location>
</feature>
<keyword evidence="6 7" id="KW-0472">Membrane</keyword>
<evidence type="ECO:0000256" key="3">
    <source>
        <dbReference type="ARBA" id="ARBA00022692"/>
    </source>
</evidence>
<dbReference type="Gene3D" id="1.20.120.1770">
    <property type="match status" value="1"/>
</dbReference>
<proteinExistence type="predicted"/>
<dbReference type="GO" id="GO:0016020">
    <property type="term" value="C:membrane"/>
    <property type="evidence" value="ECO:0007669"/>
    <property type="project" value="UniProtKB-SubCell"/>
</dbReference>
<protein>
    <recommendedName>
        <fullName evidence="8">Cytochrome b561 domain-containing protein</fullName>
    </recommendedName>
</protein>
<feature type="transmembrane region" description="Helical" evidence="7">
    <location>
        <begin position="241"/>
        <end position="263"/>
    </location>
</feature>
<dbReference type="CDD" id="cd08760">
    <property type="entry name" value="Cyt_b561_FRRS1_like"/>
    <property type="match status" value="1"/>
</dbReference>
<feature type="transmembrane region" description="Helical" evidence="7">
    <location>
        <begin position="62"/>
        <end position="85"/>
    </location>
</feature>
<dbReference type="Proteomes" id="UP000663864">
    <property type="component" value="Unassembled WGS sequence"/>
</dbReference>
<evidence type="ECO:0000256" key="1">
    <source>
        <dbReference type="ARBA" id="ARBA00004370"/>
    </source>
</evidence>
<feature type="transmembrane region" description="Helical" evidence="7">
    <location>
        <begin position="20"/>
        <end position="41"/>
    </location>
</feature>
<feature type="transmembrane region" description="Helical" evidence="7">
    <location>
        <begin position="166"/>
        <end position="188"/>
    </location>
</feature>
<sequence>MASSNDSSDSAGNYTFSYAHGTVMVFAWMIFAPIGILIARYGRLLRIGVRQQLFGDTIWFQVHRLALSLAALVTLLGFFLILVQAQSTWVDVNSDGQLLYAHSILGVLIVCFAMTQVWMALFRCHPDGKFRFIYNWAHRTTGVLAFVLSVPTIFIVTYWLPAYHNGFVAILSLWTAWVVIVVVAFEFLEHRGKASRKLSKNHYEIRQTAYELSEIDHHQQSEAAVVENEELESNVVNKAKLILLSIHVIVSIALAIPLIVLIWQQN</sequence>
<evidence type="ECO:0000259" key="8">
    <source>
        <dbReference type="PROSITE" id="PS50939"/>
    </source>
</evidence>
<dbReference type="PANTHER" id="PTHR23130:SF171">
    <property type="entry name" value="OS01G0895300 PROTEIN"/>
    <property type="match status" value="1"/>
</dbReference>